<dbReference type="GO" id="GO:0004222">
    <property type="term" value="F:metalloendopeptidase activity"/>
    <property type="evidence" value="ECO:0007669"/>
    <property type="project" value="TreeGrafter"/>
</dbReference>
<accession>A0A1H4CVS1</accession>
<dbReference type="PANTHER" id="PTHR21666">
    <property type="entry name" value="PEPTIDASE-RELATED"/>
    <property type="match status" value="1"/>
</dbReference>
<dbReference type="CDD" id="cd12797">
    <property type="entry name" value="M23_peptidase"/>
    <property type="match status" value="1"/>
</dbReference>
<dbReference type="Gene3D" id="2.70.70.10">
    <property type="entry name" value="Glucose Permease (Domain IIA)"/>
    <property type="match status" value="1"/>
</dbReference>
<dbReference type="PANTHER" id="PTHR21666:SF270">
    <property type="entry name" value="MUREIN HYDROLASE ACTIVATOR ENVC"/>
    <property type="match status" value="1"/>
</dbReference>
<protein>
    <submittedName>
        <fullName evidence="3">Murein DD-endopeptidase MepM and murein hydrolase activator NlpD, contain LysM domain</fullName>
    </submittedName>
</protein>
<reference evidence="3 4" key="1">
    <citation type="submission" date="2016-10" db="EMBL/GenBank/DDBJ databases">
        <authorList>
            <person name="de Groot N.N."/>
        </authorList>
    </citation>
    <scope>NUCLEOTIDE SEQUENCE [LARGE SCALE GENOMIC DNA]</scope>
    <source>
        <strain evidence="3 4">NLAE-zl-G339</strain>
    </source>
</reference>
<dbReference type="InterPro" id="IPR011055">
    <property type="entry name" value="Dup_hybrid_motif"/>
</dbReference>
<name>A0A1H4CVS1_9BACE</name>
<gene>
    <name evidence="3" type="ORF">SAMN04487924_11039</name>
</gene>
<dbReference type="SUPFAM" id="SSF51261">
    <property type="entry name" value="Duplicated hybrid motif"/>
    <property type="match status" value="1"/>
</dbReference>
<dbReference type="InterPro" id="IPR016047">
    <property type="entry name" value="M23ase_b-sheet_dom"/>
</dbReference>
<feature type="signal peptide" evidence="1">
    <location>
        <begin position="1"/>
        <end position="37"/>
    </location>
</feature>
<dbReference type="EMBL" id="FNRP01000010">
    <property type="protein sequence ID" value="SEA64490.1"/>
    <property type="molecule type" value="Genomic_DNA"/>
</dbReference>
<evidence type="ECO:0000256" key="1">
    <source>
        <dbReference type="SAM" id="SignalP"/>
    </source>
</evidence>
<proteinExistence type="predicted"/>
<feature type="domain" description="M23ase beta-sheet core" evidence="2">
    <location>
        <begin position="118"/>
        <end position="210"/>
    </location>
</feature>
<evidence type="ECO:0000259" key="2">
    <source>
        <dbReference type="Pfam" id="PF01551"/>
    </source>
</evidence>
<keyword evidence="3" id="KW-0378">Hydrolase</keyword>
<dbReference type="Pfam" id="PF01551">
    <property type="entry name" value="Peptidase_M23"/>
    <property type="match status" value="1"/>
</dbReference>
<dbReference type="Proteomes" id="UP000183040">
    <property type="component" value="Unassembled WGS sequence"/>
</dbReference>
<feature type="chain" id="PRO_5010220047" evidence="1">
    <location>
        <begin position="38"/>
        <end position="231"/>
    </location>
</feature>
<dbReference type="InterPro" id="IPR050570">
    <property type="entry name" value="Cell_wall_metabolism_enzyme"/>
</dbReference>
<evidence type="ECO:0000313" key="4">
    <source>
        <dbReference type="Proteomes" id="UP000183040"/>
    </source>
</evidence>
<dbReference type="AlphaFoldDB" id="A0A1H4CVS1"/>
<keyword evidence="1" id="KW-0732">Signal</keyword>
<organism evidence="3 4">
    <name type="scientific">Bacteroides xylanisolvens</name>
    <dbReference type="NCBI Taxonomy" id="371601"/>
    <lineage>
        <taxon>Bacteria</taxon>
        <taxon>Pseudomonadati</taxon>
        <taxon>Bacteroidota</taxon>
        <taxon>Bacteroidia</taxon>
        <taxon>Bacteroidales</taxon>
        <taxon>Bacteroidaceae</taxon>
        <taxon>Bacteroides</taxon>
    </lineage>
</organism>
<sequence length="231" mass="25994">MLFIHYMKGVRSSFPTFVRMKVILILSMLSVCLSAKAQFHTVAGRQPVCRIDTKKDLPQAEKVFCQDKESVSTAGKSPANEYSEWVQRYMSVSYPLKRIAVTSPYGLRTDPFGRKRRRHNGIDLRAENEEAYAMLSGVVVKVGQDKCSGKFVTLCHGDYTVSYCHLSQVLVRQGASVMPGEVIAITGNTGRSTGPHLHLTCKHRNRYINPDILLLFVRETKEEAIARLDNL</sequence>
<evidence type="ECO:0000313" key="3">
    <source>
        <dbReference type="EMBL" id="SEA64490.1"/>
    </source>
</evidence>